<evidence type="ECO:0000313" key="3">
    <source>
        <dbReference type="Proteomes" id="UP000053647"/>
    </source>
</evidence>
<accession>A0A0C9TQK6</accession>
<dbReference type="AlphaFoldDB" id="A0A0C9TQK6"/>
<feature type="compositionally biased region" description="Acidic residues" evidence="1">
    <location>
        <begin position="193"/>
        <end position="205"/>
    </location>
</feature>
<feature type="region of interest" description="Disordered" evidence="1">
    <location>
        <begin position="1"/>
        <end position="276"/>
    </location>
</feature>
<keyword evidence="3" id="KW-1185">Reference proteome</keyword>
<name>A0A0C9TQK6_PAXIN</name>
<organism evidence="2 3">
    <name type="scientific">Paxillus involutus ATCC 200175</name>
    <dbReference type="NCBI Taxonomy" id="664439"/>
    <lineage>
        <taxon>Eukaryota</taxon>
        <taxon>Fungi</taxon>
        <taxon>Dikarya</taxon>
        <taxon>Basidiomycota</taxon>
        <taxon>Agaricomycotina</taxon>
        <taxon>Agaricomycetes</taxon>
        <taxon>Agaricomycetidae</taxon>
        <taxon>Boletales</taxon>
        <taxon>Paxilineae</taxon>
        <taxon>Paxillaceae</taxon>
        <taxon>Paxillus</taxon>
    </lineage>
</organism>
<reference evidence="3" key="2">
    <citation type="submission" date="2015-01" db="EMBL/GenBank/DDBJ databases">
        <title>Evolutionary Origins and Diversification of the Mycorrhizal Mutualists.</title>
        <authorList>
            <consortium name="DOE Joint Genome Institute"/>
            <consortium name="Mycorrhizal Genomics Consortium"/>
            <person name="Kohler A."/>
            <person name="Kuo A."/>
            <person name="Nagy L.G."/>
            <person name="Floudas D."/>
            <person name="Copeland A."/>
            <person name="Barry K.W."/>
            <person name="Cichocki N."/>
            <person name="Veneault-Fourrey C."/>
            <person name="LaButti K."/>
            <person name="Lindquist E.A."/>
            <person name="Lipzen A."/>
            <person name="Lundell T."/>
            <person name="Morin E."/>
            <person name="Murat C."/>
            <person name="Riley R."/>
            <person name="Ohm R."/>
            <person name="Sun H."/>
            <person name="Tunlid A."/>
            <person name="Henrissat B."/>
            <person name="Grigoriev I.V."/>
            <person name="Hibbett D.S."/>
            <person name="Martin F."/>
        </authorList>
    </citation>
    <scope>NUCLEOTIDE SEQUENCE [LARGE SCALE GENOMIC DNA]</scope>
    <source>
        <strain evidence="3">ATCC 200175</strain>
    </source>
</reference>
<dbReference type="Proteomes" id="UP000053647">
    <property type="component" value="Unassembled WGS sequence"/>
</dbReference>
<feature type="compositionally biased region" description="Pro residues" evidence="1">
    <location>
        <begin position="257"/>
        <end position="276"/>
    </location>
</feature>
<dbReference type="HOGENOM" id="CLU_007654_0_1_1"/>
<evidence type="ECO:0000256" key="1">
    <source>
        <dbReference type="SAM" id="MobiDB-lite"/>
    </source>
</evidence>
<feature type="compositionally biased region" description="Basic and acidic residues" evidence="1">
    <location>
        <begin position="10"/>
        <end position="19"/>
    </location>
</feature>
<evidence type="ECO:0000313" key="2">
    <source>
        <dbReference type="EMBL" id="KIJ09461.1"/>
    </source>
</evidence>
<feature type="compositionally biased region" description="Polar residues" evidence="1">
    <location>
        <begin position="167"/>
        <end position="176"/>
    </location>
</feature>
<reference evidence="2 3" key="1">
    <citation type="submission" date="2014-06" db="EMBL/GenBank/DDBJ databases">
        <authorList>
            <consortium name="DOE Joint Genome Institute"/>
            <person name="Kuo A."/>
            <person name="Kohler A."/>
            <person name="Nagy L.G."/>
            <person name="Floudas D."/>
            <person name="Copeland A."/>
            <person name="Barry K.W."/>
            <person name="Cichocki N."/>
            <person name="Veneault-Fourrey C."/>
            <person name="LaButti K."/>
            <person name="Lindquist E.A."/>
            <person name="Lipzen A."/>
            <person name="Lundell T."/>
            <person name="Morin E."/>
            <person name="Murat C."/>
            <person name="Sun H."/>
            <person name="Tunlid A."/>
            <person name="Henrissat B."/>
            <person name="Grigoriev I.V."/>
            <person name="Hibbett D.S."/>
            <person name="Martin F."/>
            <person name="Nordberg H.P."/>
            <person name="Cantor M.N."/>
            <person name="Hua S.X."/>
        </authorList>
    </citation>
    <scope>NUCLEOTIDE SEQUENCE [LARGE SCALE GENOMIC DNA]</scope>
    <source>
        <strain evidence="2 3">ATCC 200175</strain>
    </source>
</reference>
<protein>
    <submittedName>
        <fullName evidence="2">Uncharacterized protein</fullName>
    </submittedName>
</protein>
<feature type="compositionally biased region" description="Basic and acidic residues" evidence="1">
    <location>
        <begin position="178"/>
        <end position="189"/>
    </location>
</feature>
<feature type="compositionally biased region" description="Polar residues" evidence="1">
    <location>
        <begin position="147"/>
        <end position="159"/>
    </location>
</feature>
<dbReference type="EMBL" id="KN819460">
    <property type="protein sequence ID" value="KIJ09461.1"/>
    <property type="molecule type" value="Genomic_DNA"/>
</dbReference>
<feature type="compositionally biased region" description="Basic and acidic residues" evidence="1">
    <location>
        <begin position="212"/>
        <end position="225"/>
    </location>
</feature>
<sequence>MRQRRWGGVESRDRGSREAADEDGEDDNIHHAHVKPQQPQTVSQMADIEATDAMNPNTTSVGPATPMGRSYGPPNASNKGEKGGEEDEKGEWVSGIENPSSNDDGGNEDVRHVYIIPTSTLPPPYHALPTPDERWRPPSMPLEGEMTGQQSSGHNNETATHLEHPQQESSIPQPQRTPYDETSNREGRGEAVSGDDEVEGSEDDQSTSYGDDEQRFLREKARDEARDDEEGQQNRERGQTTEERRTAATNTNDEDNTPPPQPPSPPTPPALPPHPE</sequence>
<feature type="compositionally biased region" description="Basic and acidic residues" evidence="1">
    <location>
        <begin position="232"/>
        <end position="246"/>
    </location>
</feature>
<proteinExistence type="predicted"/>
<gene>
    <name evidence="2" type="ORF">PAXINDRAFT_17447</name>
</gene>